<feature type="region of interest" description="Disordered" evidence="5">
    <location>
        <begin position="141"/>
        <end position="176"/>
    </location>
</feature>
<reference evidence="8 9" key="1">
    <citation type="submission" date="2020-06" db="EMBL/GenBank/DDBJ databases">
        <authorList>
            <person name="Li R."/>
            <person name="Bekaert M."/>
        </authorList>
    </citation>
    <scope>NUCLEOTIDE SEQUENCE [LARGE SCALE GENOMIC DNA]</scope>
    <source>
        <strain evidence="9">wild</strain>
    </source>
</reference>
<dbReference type="GO" id="GO:0007166">
    <property type="term" value="P:cell surface receptor signaling pathway"/>
    <property type="evidence" value="ECO:0007669"/>
    <property type="project" value="InterPro"/>
</dbReference>
<sequence>MVFISFGPILLTIVINFTIFINIVRVLFTKLNSSPCPETKKFRYRRLAKSTLVLIPLFGVHYMVFSIIFQIVETQSKGLGLLIYFYLEIFFNSYQGFILSLLFCFFNSEVQNEFKKAWRRYTLNRSGSSRWRSTFTSRTKSWKDHRNSDSNGVTSRGDRVRPNEDELHSSPTLNITQSPITQSSYAYDIKTSQEFTGQDIEICENTPWLNNNHTAYVEQHGLPEEQADENL</sequence>
<dbReference type="InterPro" id="IPR000832">
    <property type="entry name" value="GPCR_2_secretin-like"/>
</dbReference>
<dbReference type="InterPro" id="IPR017981">
    <property type="entry name" value="GPCR_2-like_7TM"/>
</dbReference>
<feature type="domain" description="G-protein coupled receptors family 2 profile 2" evidence="7">
    <location>
        <begin position="1"/>
        <end position="107"/>
    </location>
</feature>
<dbReference type="PROSITE" id="PS50261">
    <property type="entry name" value="G_PROTEIN_RECEP_F2_4"/>
    <property type="match status" value="1"/>
</dbReference>
<evidence type="ECO:0000259" key="7">
    <source>
        <dbReference type="PROSITE" id="PS50261"/>
    </source>
</evidence>
<evidence type="ECO:0000256" key="4">
    <source>
        <dbReference type="ARBA" id="ARBA00023136"/>
    </source>
</evidence>
<dbReference type="AlphaFoldDB" id="A0A6J8DKA5"/>
<dbReference type="PANTHER" id="PTHR45620:SF1">
    <property type="entry name" value="G-PROTEIN COUPLED RECEPTORS FAMILY 2 PROFILE 2 DOMAIN-CONTAINING PROTEIN"/>
    <property type="match status" value="1"/>
</dbReference>
<feature type="transmembrane region" description="Helical" evidence="6">
    <location>
        <begin position="49"/>
        <end position="71"/>
    </location>
</feature>
<keyword evidence="2 6" id="KW-0812">Transmembrane</keyword>
<accession>A0A6J8DKA5</accession>
<feature type="transmembrane region" description="Helical" evidence="6">
    <location>
        <begin position="6"/>
        <end position="28"/>
    </location>
</feature>
<name>A0A6J8DKA5_MYTCO</name>
<dbReference type="GO" id="GO:0005886">
    <property type="term" value="C:plasma membrane"/>
    <property type="evidence" value="ECO:0007669"/>
    <property type="project" value="TreeGrafter"/>
</dbReference>
<keyword evidence="3 6" id="KW-1133">Transmembrane helix</keyword>
<evidence type="ECO:0000313" key="8">
    <source>
        <dbReference type="EMBL" id="CAC5408549.1"/>
    </source>
</evidence>
<dbReference type="Proteomes" id="UP000507470">
    <property type="component" value="Unassembled WGS sequence"/>
</dbReference>
<evidence type="ECO:0000256" key="5">
    <source>
        <dbReference type="SAM" id="MobiDB-lite"/>
    </source>
</evidence>
<dbReference type="InterPro" id="IPR017983">
    <property type="entry name" value="GPCR_2_secretin-like_CS"/>
</dbReference>
<evidence type="ECO:0000256" key="6">
    <source>
        <dbReference type="SAM" id="Phobius"/>
    </source>
</evidence>
<dbReference type="GO" id="GO:0007188">
    <property type="term" value="P:adenylate cyclase-modulating G protein-coupled receptor signaling pathway"/>
    <property type="evidence" value="ECO:0007669"/>
    <property type="project" value="TreeGrafter"/>
</dbReference>
<feature type="transmembrane region" description="Helical" evidence="6">
    <location>
        <begin position="83"/>
        <end position="106"/>
    </location>
</feature>
<evidence type="ECO:0000256" key="1">
    <source>
        <dbReference type="ARBA" id="ARBA00004141"/>
    </source>
</evidence>
<gene>
    <name evidence="8" type="ORF">MCOR_41931</name>
</gene>
<dbReference type="Gene3D" id="1.20.1070.10">
    <property type="entry name" value="Rhodopsin 7-helix transmembrane proteins"/>
    <property type="match status" value="1"/>
</dbReference>
<proteinExistence type="predicted"/>
<dbReference type="PROSITE" id="PS00650">
    <property type="entry name" value="G_PROTEIN_RECEP_F2_2"/>
    <property type="match status" value="1"/>
</dbReference>
<dbReference type="PANTHER" id="PTHR45620">
    <property type="entry name" value="PDF RECEPTOR-LIKE PROTEIN-RELATED"/>
    <property type="match status" value="1"/>
</dbReference>
<protein>
    <submittedName>
        <fullName evidence="8">PTHR1</fullName>
    </submittedName>
</protein>
<dbReference type="GO" id="GO:0008528">
    <property type="term" value="F:G protein-coupled peptide receptor activity"/>
    <property type="evidence" value="ECO:0007669"/>
    <property type="project" value="TreeGrafter"/>
</dbReference>
<dbReference type="SUPFAM" id="SSF81321">
    <property type="entry name" value="Family A G protein-coupled receptor-like"/>
    <property type="match status" value="1"/>
</dbReference>
<dbReference type="PRINTS" id="PR00249">
    <property type="entry name" value="GPCRSECRETIN"/>
</dbReference>
<dbReference type="EMBL" id="CACVKT020007564">
    <property type="protein sequence ID" value="CAC5408549.1"/>
    <property type="molecule type" value="Genomic_DNA"/>
</dbReference>
<evidence type="ECO:0000256" key="2">
    <source>
        <dbReference type="ARBA" id="ARBA00022692"/>
    </source>
</evidence>
<dbReference type="GO" id="GO:0017046">
    <property type="term" value="F:peptide hormone binding"/>
    <property type="evidence" value="ECO:0007669"/>
    <property type="project" value="TreeGrafter"/>
</dbReference>
<keyword evidence="4 6" id="KW-0472">Membrane</keyword>
<keyword evidence="9" id="KW-1185">Reference proteome</keyword>
<dbReference type="InterPro" id="IPR050332">
    <property type="entry name" value="GPCR_2"/>
</dbReference>
<comment type="subcellular location">
    <subcellularLocation>
        <location evidence="1">Membrane</location>
        <topology evidence="1">Multi-pass membrane protein</topology>
    </subcellularLocation>
</comment>
<feature type="compositionally biased region" description="Basic and acidic residues" evidence="5">
    <location>
        <begin position="156"/>
        <end position="168"/>
    </location>
</feature>
<evidence type="ECO:0000256" key="3">
    <source>
        <dbReference type="ARBA" id="ARBA00022989"/>
    </source>
</evidence>
<dbReference type="Pfam" id="PF00002">
    <property type="entry name" value="7tm_2"/>
    <property type="match status" value="1"/>
</dbReference>
<organism evidence="8 9">
    <name type="scientific">Mytilus coruscus</name>
    <name type="common">Sea mussel</name>
    <dbReference type="NCBI Taxonomy" id="42192"/>
    <lineage>
        <taxon>Eukaryota</taxon>
        <taxon>Metazoa</taxon>
        <taxon>Spiralia</taxon>
        <taxon>Lophotrochozoa</taxon>
        <taxon>Mollusca</taxon>
        <taxon>Bivalvia</taxon>
        <taxon>Autobranchia</taxon>
        <taxon>Pteriomorphia</taxon>
        <taxon>Mytilida</taxon>
        <taxon>Mytiloidea</taxon>
        <taxon>Mytilidae</taxon>
        <taxon>Mytilinae</taxon>
        <taxon>Mytilus</taxon>
    </lineage>
</organism>
<dbReference type="OrthoDB" id="6022368at2759"/>
<evidence type="ECO:0000313" key="9">
    <source>
        <dbReference type="Proteomes" id="UP000507470"/>
    </source>
</evidence>